<dbReference type="Pfam" id="PF12832">
    <property type="entry name" value="MFS_1_like"/>
    <property type="match status" value="1"/>
</dbReference>
<evidence type="ECO:0000259" key="9">
    <source>
        <dbReference type="PROSITE" id="PS50850"/>
    </source>
</evidence>
<dbReference type="Gene3D" id="1.20.1250.20">
    <property type="entry name" value="MFS general substrate transporter like domains"/>
    <property type="match status" value="2"/>
</dbReference>
<dbReference type="InterPro" id="IPR026032">
    <property type="entry name" value="HcaT-like"/>
</dbReference>
<proteinExistence type="predicted"/>
<evidence type="ECO:0000256" key="4">
    <source>
        <dbReference type="ARBA" id="ARBA00022519"/>
    </source>
</evidence>
<evidence type="ECO:0000256" key="8">
    <source>
        <dbReference type="SAM" id="Phobius"/>
    </source>
</evidence>
<gene>
    <name evidence="10" type="ORF">SAMN02745729_10280</name>
</gene>
<feature type="transmembrane region" description="Helical" evidence="8">
    <location>
        <begin position="265"/>
        <end position="283"/>
    </location>
</feature>
<keyword evidence="2" id="KW-0813">Transport</keyword>
<feature type="transmembrane region" description="Helical" evidence="8">
    <location>
        <begin position="235"/>
        <end position="253"/>
    </location>
</feature>
<dbReference type="InterPro" id="IPR024989">
    <property type="entry name" value="MFS_assoc_dom"/>
</dbReference>
<feature type="transmembrane region" description="Helical" evidence="8">
    <location>
        <begin position="37"/>
        <end position="57"/>
    </location>
</feature>
<dbReference type="PROSITE" id="PS50850">
    <property type="entry name" value="MFS"/>
    <property type="match status" value="1"/>
</dbReference>
<feature type="transmembrane region" description="Helical" evidence="8">
    <location>
        <begin position="131"/>
        <end position="148"/>
    </location>
</feature>
<keyword evidence="11" id="KW-1185">Reference proteome</keyword>
<dbReference type="GO" id="GO:0015528">
    <property type="term" value="F:lactose:proton symporter activity"/>
    <property type="evidence" value="ECO:0007669"/>
    <property type="project" value="TreeGrafter"/>
</dbReference>
<dbReference type="EMBL" id="FNRJ01000002">
    <property type="protein sequence ID" value="SEA24475.1"/>
    <property type="molecule type" value="Genomic_DNA"/>
</dbReference>
<keyword evidence="5 8" id="KW-0812">Transmembrane</keyword>
<dbReference type="PANTHER" id="PTHR23522">
    <property type="entry name" value="BLL5896 PROTEIN"/>
    <property type="match status" value="1"/>
</dbReference>
<protein>
    <submittedName>
        <fullName evidence="10">MFS transporter, PPP family, 3-phenylpropionic acid transporter</fullName>
    </submittedName>
</protein>
<name>A0A1H3ZLG1_9GAMM</name>
<organism evidence="10 11">
    <name type="scientific">Marinobacterium iners DSM 11526</name>
    <dbReference type="NCBI Taxonomy" id="1122198"/>
    <lineage>
        <taxon>Bacteria</taxon>
        <taxon>Pseudomonadati</taxon>
        <taxon>Pseudomonadota</taxon>
        <taxon>Gammaproteobacteria</taxon>
        <taxon>Oceanospirillales</taxon>
        <taxon>Oceanospirillaceae</taxon>
        <taxon>Marinobacterium</taxon>
    </lineage>
</organism>
<reference evidence="11" key="1">
    <citation type="submission" date="2016-10" db="EMBL/GenBank/DDBJ databases">
        <authorList>
            <person name="Varghese N."/>
            <person name="Submissions S."/>
        </authorList>
    </citation>
    <scope>NUCLEOTIDE SEQUENCE [LARGE SCALE GENOMIC DNA]</scope>
    <source>
        <strain evidence="11">DSM 11526</strain>
    </source>
</reference>
<evidence type="ECO:0000313" key="10">
    <source>
        <dbReference type="EMBL" id="SEA24475.1"/>
    </source>
</evidence>
<evidence type="ECO:0000256" key="5">
    <source>
        <dbReference type="ARBA" id="ARBA00022692"/>
    </source>
</evidence>
<evidence type="ECO:0000256" key="3">
    <source>
        <dbReference type="ARBA" id="ARBA00022475"/>
    </source>
</evidence>
<evidence type="ECO:0000256" key="1">
    <source>
        <dbReference type="ARBA" id="ARBA00004429"/>
    </source>
</evidence>
<keyword evidence="4" id="KW-0997">Cell inner membrane</keyword>
<dbReference type="PANTHER" id="PTHR23522:SF10">
    <property type="entry name" value="3-PHENYLPROPIONIC ACID TRANSPORTER-RELATED"/>
    <property type="match status" value="1"/>
</dbReference>
<comment type="subcellular location">
    <subcellularLocation>
        <location evidence="1">Cell inner membrane</location>
        <topology evidence="1">Multi-pass membrane protein</topology>
    </subcellularLocation>
</comment>
<feature type="domain" description="Major facilitator superfamily (MFS) profile" evidence="9">
    <location>
        <begin position="138"/>
        <end position="384"/>
    </location>
</feature>
<evidence type="ECO:0000313" key="11">
    <source>
        <dbReference type="Proteomes" id="UP000242469"/>
    </source>
</evidence>
<feature type="transmembrane region" description="Helical" evidence="8">
    <location>
        <begin position="328"/>
        <end position="348"/>
    </location>
</feature>
<feature type="transmembrane region" description="Helical" evidence="8">
    <location>
        <begin position="69"/>
        <end position="87"/>
    </location>
</feature>
<evidence type="ECO:0000256" key="7">
    <source>
        <dbReference type="ARBA" id="ARBA00023136"/>
    </source>
</evidence>
<feature type="transmembrane region" description="Helical" evidence="8">
    <location>
        <begin position="7"/>
        <end position="25"/>
    </location>
</feature>
<dbReference type="InterPro" id="IPR036259">
    <property type="entry name" value="MFS_trans_sf"/>
</dbReference>
<accession>A0A1H3ZLG1</accession>
<evidence type="ECO:0000256" key="2">
    <source>
        <dbReference type="ARBA" id="ARBA00022448"/>
    </source>
</evidence>
<dbReference type="SUPFAM" id="SSF103473">
    <property type="entry name" value="MFS general substrate transporter"/>
    <property type="match status" value="1"/>
</dbReference>
<feature type="transmembrane region" description="Helical" evidence="8">
    <location>
        <begin position="295"/>
        <end position="316"/>
    </location>
</feature>
<keyword evidence="6 8" id="KW-1133">Transmembrane helix</keyword>
<feature type="transmembrane region" description="Helical" evidence="8">
    <location>
        <begin position="200"/>
        <end position="220"/>
    </location>
</feature>
<evidence type="ECO:0000256" key="6">
    <source>
        <dbReference type="ARBA" id="ARBA00022989"/>
    </source>
</evidence>
<dbReference type="GO" id="GO:0005886">
    <property type="term" value="C:plasma membrane"/>
    <property type="evidence" value="ECO:0007669"/>
    <property type="project" value="UniProtKB-SubCell"/>
</dbReference>
<feature type="transmembrane region" description="Helical" evidence="8">
    <location>
        <begin position="154"/>
        <end position="174"/>
    </location>
</feature>
<dbReference type="GO" id="GO:0030395">
    <property type="term" value="F:lactose binding"/>
    <property type="evidence" value="ECO:0007669"/>
    <property type="project" value="TreeGrafter"/>
</dbReference>
<dbReference type="Proteomes" id="UP000242469">
    <property type="component" value="Unassembled WGS sequence"/>
</dbReference>
<dbReference type="NCBIfam" id="NF037955">
    <property type="entry name" value="mfs"/>
    <property type="match status" value="1"/>
</dbReference>
<dbReference type="STRING" id="1122198.SAMN02745729_10280"/>
<feature type="transmembrane region" description="Helical" evidence="8">
    <location>
        <begin position="93"/>
        <end position="119"/>
    </location>
</feature>
<dbReference type="RefSeq" id="WP_091823127.1">
    <property type="nucleotide sequence ID" value="NZ_FNRJ01000002.1"/>
</dbReference>
<keyword evidence="7 8" id="KW-0472">Membrane</keyword>
<sequence>MPHVRLSGFYFFYFALLGTLVPYWTLWLQSLSFGATAIGWLMGILHVSRVIAPNLWGWLADRTGQRVRIVRFGALATWLIFILVFWQTSALGIALVMAGFSFFWNAVLPQFEVITLGYLGKEKARYSRIRVWGSVGFVLAVVLIGWLLDFVGIAVLPWVVMGLMLLIWLNTLIIPAPPERPARPGDGGDAIGVILRQPQVIAFFAICFLVQLSHGPYYTFYSVMMQDLGYTRSEIGLLWALGVVAEILLFILMPRLLRQFSLRHIMLVSLLLCVLRWSLTAMLPDLLPVMLFAQLLHAATFGSLHAVGIALVQHYFGNATQGRGQALFSSLGFGAGGAAGAILSGQLWSSLGQWSFLLAAAAAAVAIVLTLIWIYPEKAQQSAS</sequence>
<keyword evidence="3" id="KW-1003">Cell membrane</keyword>
<dbReference type="OrthoDB" id="9150135at2"/>
<feature type="transmembrane region" description="Helical" evidence="8">
    <location>
        <begin position="354"/>
        <end position="375"/>
    </location>
</feature>
<dbReference type="InterPro" id="IPR020846">
    <property type="entry name" value="MFS_dom"/>
</dbReference>
<dbReference type="PIRSF" id="PIRSF004925">
    <property type="entry name" value="HcaT"/>
    <property type="match status" value="1"/>
</dbReference>
<dbReference type="AlphaFoldDB" id="A0A1H3ZLG1"/>